<evidence type="ECO:0000313" key="4">
    <source>
        <dbReference type="Proteomes" id="UP000039541"/>
    </source>
</evidence>
<name>A0A655EC87_SALET</name>
<dbReference type="EMBL" id="CQPD01000071">
    <property type="protein sequence ID" value="CNV19321.1"/>
    <property type="molecule type" value="Genomic_DNA"/>
</dbReference>
<dbReference type="Proteomes" id="UP000039541">
    <property type="component" value="Unassembled WGS sequence"/>
</dbReference>
<gene>
    <name evidence="2" type="ORF">ERS008198_04471</name>
    <name evidence="1" type="ORF">ERS008202_04097</name>
    <name evidence="3" type="ORF">ERS008207_04555</name>
</gene>
<protein>
    <submittedName>
        <fullName evidence="2">Uncharacterized protein</fullName>
    </submittedName>
</protein>
<dbReference type="Proteomes" id="UP000041314">
    <property type="component" value="Unassembled WGS sequence"/>
</dbReference>
<evidence type="ECO:0000313" key="1">
    <source>
        <dbReference type="EMBL" id="CNV02123.1"/>
    </source>
</evidence>
<dbReference type="Proteomes" id="UP000042394">
    <property type="component" value="Unassembled WGS sequence"/>
</dbReference>
<accession>A0A655EC87</accession>
<reference evidence="4 5" key="1">
    <citation type="submission" date="2015-03" db="EMBL/GenBank/DDBJ databases">
        <authorList>
            <consortium name="Pathogen Informatics"/>
        </authorList>
    </citation>
    <scope>NUCLEOTIDE SEQUENCE [LARGE SCALE GENOMIC DNA]</scope>
    <source>
        <strain evidence="1 4">3476</strain>
        <strain evidence="2 5">A1104</strain>
        <strain evidence="3 6">D4891</strain>
    </source>
</reference>
<evidence type="ECO:0000313" key="6">
    <source>
        <dbReference type="Proteomes" id="UP000042394"/>
    </source>
</evidence>
<evidence type="ECO:0000313" key="2">
    <source>
        <dbReference type="EMBL" id="CNV14209.1"/>
    </source>
</evidence>
<evidence type="ECO:0000313" key="3">
    <source>
        <dbReference type="EMBL" id="CNV19321.1"/>
    </source>
</evidence>
<evidence type="ECO:0000313" key="5">
    <source>
        <dbReference type="Proteomes" id="UP000041314"/>
    </source>
</evidence>
<dbReference type="EMBL" id="CQPC01000075">
    <property type="protein sequence ID" value="CNV02123.1"/>
    <property type="molecule type" value="Genomic_DNA"/>
</dbReference>
<dbReference type="EMBL" id="CQPA01000060">
    <property type="protein sequence ID" value="CNV14209.1"/>
    <property type="molecule type" value="Genomic_DNA"/>
</dbReference>
<sequence length="103" mass="11223">MLGAELSEVNLRRRHINQQNVASAKLRYAVHIDDNPPKAPPAFNADDIGAVTFAQFKVVQPLSHHRRTGANRQTPSAPRQTVLADKIAESATLTGLLSGRIAF</sequence>
<organism evidence="2 5">
    <name type="scientific">Salmonella enterica subsp. enterica serovar Bovismorbificans</name>
    <dbReference type="NCBI Taxonomy" id="58097"/>
    <lineage>
        <taxon>Bacteria</taxon>
        <taxon>Pseudomonadati</taxon>
        <taxon>Pseudomonadota</taxon>
        <taxon>Gammaproteobacteria</taxon>
        <taxon>Enterobacterales</taxon>
        <taxon>Enterobacteriaceae</taxon>
        <taxon>Salmonella</taxon>
    </lineage>
</organism>
<proteinExistence type="predicted"/>
<dbReference type="AlphaFoldDB" id="A0A655EC87"/>